<keyword evidence="7" id="KW-0902">Two-component regulatory system</keyword>
<feature type="region of interest" description="Disordered" evidence="8">
    <location>
        <begin position="36"/>
        <end position="66"/>
    </location>
</feature>
<evidence type="ECO:0000256" key="8">
    <source>
        <dbReference type="SAM" id="MobiDB-lite"/>
    </source>
</evidence>
<dbReference type="EMBL" id="CP040098">
    <property type="protein sequence ID" value="QCQ21483.1"/>
    <property type="molecule type" value="Genomic_DNA"/>
</dbReference>
<dbReference type="RefSeq" id="WP_137423454.1">
    <property type="nucleotide sequence ID" value="NZ_CP040098.1"/>
</dbReference>
<dbReference type="Gene3D" id="3.30.565.10">
    <property type="entry name" value="Histidine kinase-like ATPase, C-terminal domain"/>
    <property type="match status" value="1"/>
</dbReference>
<gene>
    <name evidence="10" type="ORF">FDQ92_04400</name>
</gene>
<organism evidence="10 11">
    <name type="scientific">Desulfoglaeba alkanexedens ALDC</name>
    <dbReference type="NCBI Taxonomy" id="980445"/>
    <lineage>
        <taxon>Bacteria</taxon>
        <taxon>Pseudomonadati</taxon>
        <taxon>Thermodesulfobacteriota</taxon>
        <taxon>Syntrophobacteria</taxon>
        <taxon>Syntrophobacterales</taxon>
        <taxon>Syntrophobacteraceae</taxon>
        <taxon>Desulfoglaeba</taxon>
    </lineage>
</organism>
<dbReference type="PRINTS" id="PR00344">
    <property type="entry name" value="BCTRLSENSOR"/>
</dbReference>
<dbReference type="GO" id="GO:0000160">
    <property type="term" value="P:phosphorelay signal transduction system"/>
    <property type="evidence" value="ECO:0007669"/>
    <property type="project" value="UniProtKB-KW"/>
</dbReference>
<reference evidence="10 11" key="1">
    <citation type="submission" date="2019-05" db="EMBL/GenBank/DDBJ databases">
        <title>The Complete Genome Sequence of the n-alkane-degrading Desulfoglaeba alkanexedens ALDC reveals multiple alkylsuccinate synthase gene clusters.</title>
        <authorList>
            <person name="Callaghan A.V."/>
            <person name="Davidova I.A."/>
            <person name="Duncan K.E."/>
            <person name="Morris B."/>
            <person name="McInerney M.J."/>
        </authorList>
    </citation>
    <scope>NUCLEOTIDE SEQUENCE [LARGE SCALE GENOMIC DNA]</scope>
    <source>
        <strain evidence="10 11">ALDC</strain>
    </source>
</reference>
<dbReference type="EC" id="2.7.13.3" evidence="2"/>
<protein>
    <recommendedName>
        <fullName evidence="2">histidine kinase</fullName>
        <ecNumber evidence="2">2.7.13.3</ecNumber>
    </recommendedName>
</protein>
<dbReference type="PANTHER" id="PTHR43065">
    <property type="entry name" value="SENSOR HISTIDINE KINASE"/>
    <property type="match status" value="1"/>
</dbReference>
<accession>A0A4P8L1L0</accession>
<evidence type="ECO:0000256" key="5">
    <source>
        <dbReference type="ARBA" id="ARBA00022777"/>
    </source>
</evidence>
<evidence type="ECO:0000259" key="9">
    <source>
        <dbReference type="Pfam" id="PF02518"/>
    </source>
</evidence>
<dbReference type="SUPFAM" id="SSF55874">
    <property type="entry name" value="ATPase domain of HSP90 chaperone/DNA topoisomerase II/histidine kinase"/>
    <property type="match status" value="1"/>
</dbReference>
<dbReference type="GO" id="GO:0005524">
    <property type="term" value="F:ATP binding"/>
    <property type="evidence" value="ECO:0007669"/>
    <property type="project" value="UniProtKB-KW"/>
</dbReference>
<dbReference type="InterPro" id="IPR004358">
    <property type="entry name" value="Sig_transdc_His_kin-like_C"/>
</dbReference>
<feature type="domain" description="Histidine kinase/HSP90-like ATPase" evidence="9">
    <location>
        <begin position="8"/>
        <end position="45"/>
    </location>
</feature>
<reference evidence="10 11" key="2">
    <citation type="submission" date="2019-05" db="EMBL/GenBank/DDBJ databases">
        <authorList>
            <person name="Suflita J.M."/>
            <person name="Marks C.R."/>
        </authorList>
    </citation>
    <scope>NUCLEOTIDE SEQUENCE [LARGE SCALE GENOMIC DNA]</scope>
    <source>
        <strain evidence="10 11">ALDC</strain>
    </source>
</reference>
<evidence type="ECO:0000313" key="10">
    <source>
        <dbReference type="EMBL" id="QCQ21483.1"/>
    </source>
</evidence>
<evidence type="ECO:0000256" key="2">
    <source>
        <dbReference type="ARBA" id="ARBA00012438"/>
    </source>
</evidence>
<keyword evidence="4" id="KW-0547">Nucleotide-binding</keyword>
<evidence type="ECO:0000313" key="11">
    <source>
        <dbReference type="Proteomes" id="UP000298602"/>
    </source>
</evidence>
<evidence type="ECO:0000256" key="3">
    <source>
        <dbReference type="ARBA" id="ARBA00022679"/>
    </source>
</evidence>
<name>A0A4P8L1L0_9BACT</name>
<keyword evidence="3" id="KW-0808">Transferase</keyword>
<evidence type="ECO:0000256" key="1">
    <source>
        <dbReference type="ARBA" id="ARBA00000085"/>
    </source>
</evidence>
<keyword evidence="11" id="KW-1185">Reference proteome</keyword>
<sequence>MSTGHKPGRYVVLCVADTGEGMDAETLSRIFEPFFTTKETGPGAGRSPCFPPPDLKTGRTPTYRKI</sequence>
<dbReference type="Proteomes" id="UP000298602">
    <property type="component" value="Chromosome"/>
</dbReference>
<dbReference type="Pfam" id="PF02518">
    <property type="entry name" value="HATPase_c"/>
    <property type="match status" value="1"/>
</dbReference>
<dbReference type="PANTHER" id="PTHR43065:SF46">
    <property type="entry name" value="C4-DICARBOXYLATE TRANSPORT SENSOR PROTEIN DCTB"/>
    <property type="match status" value="1"/>
</dbReference>
<dbReference type="GO" id="GO:0004673">
    <property type="term" value="F:protein histidine kinase activity"/>
    <property type="evidence" value="ECO:0007669"/>
    <property type="project" value="UniProtKB-EC"/>
</dbReference>
<dbReference type="AlphaFoldDB" id="A0A4P8L1L0"/>
<dbReference type="KEGG" id="dax:FDQ92_04400"/>
<evidence type="ECO:0000256" key="4">
    <source>
        <dbReference type="ARBA" id="ARBA00022741"/>
    </source>
</evidence>
<evidence type="ECO:0000256" key="6">
    <source>
        <dbReference type="ARBA" id="ARBA00022840"/>
    </source>
</evidence>
<comment type="catalytic activity">
    <reaction evidence="1">
        <text>ATP + protein L-histidine = ADP + protein N-phospho-L-histidine.</text>
        <dbReference type="EC" id="2.7.13.3"/>
    </reaction>
</comment>
<dbReference type="InterPro" id="IPR003594">
    <property type="entry name" value="HATPase_dom"/>
</dbReference>
<keyword evidence="5" id="KW-0418">Kinase</keyword>
<dbReference type="InterPro" id="IPR036890">
    <property type="entry name" value="HATPase_C_sf"/>
</dbReference>
<proteinExistence type="predicted"/>
<keyword evidence="6" id="KW-0067">ATP-binding</keyword>
<dbReference type="OrthoDB" id="5526724at2"/>
<evidence type="ECO:0000256" key="7">
    <source>
        <dbReference type="ARBA" id="ARBA00023012"/>
    </source>
</evidence>